<proteinExistence type="predicted"/>
<evidence type="ECO:0000313" key="2">
    <source>
        <dbReference type="Proteomes" id="UP000246104"/>
    </source>
</evidence>
<comment type="caution">
    <text evidence="1">The sequence shown here is derived from an EMBL/GenBank/DDBJ whole genome shotgun (WGS) entry which is preliminary data.</text>
</comment>
<reference evidence="1 2" key="1">
    <citation type="submission" date="2018-02" db="EMBL/GenBank/DDBJ databases">
        <title>Genomic Reconstructions from Amazon Rainforest and Pasture Soil Reveal Novel Insights into the Physiology of Candidate Phyla in Tropical Sites.</title>
        <authorList>
            <person name="Kroeger M.E."/>
            <person name="Delmont T."/>
            <person name="Eren A.M."/>
            <person name="Guo J."/>
            <person name="Meyer K.M."/>
            <person name="Khan K."/>
            <person name="Rodrigues J.L.M."/>
            <person name="Bohannan B.J.M."/>
            <person name="Tringe S."/>
            <person name="Borges C.D."/>
            <person name="Tiedje J."/>
            <person name="Tsai S.M."/>
            <person name="Nusslein K."/>
        </authorList>
    </citation>
    <scope>NUCLEOTIDE SEQUENCE [LARGE SCALE GENOMIC DNA]</scope>
    <source>
        <strain evidence="1">Amazon FNV 2010 28 9</strain>
    </source>
</reference>
<organism evidence="1 2">
    <name type="scientific">Candidatus Cerribacteria bacterium 'Amazon FNV 2010 28 9'</name>
    <dbReference type="NCBI Taxonomy" id="2081795"/>
    <lineage>
        <taxon>Bacteria</taxon>
        <taxon>Candidatus Cerribacteria</taxon>
    </lineage>
</organism>
<dbReference type="EMBL" id="PSRQ01000023">
    <property type="protein sequence ID" value="PWU23772.1"/>
    <property type="molecule type" value="Genomic_DNA"/>
</dbReference>
<accession>A0A317JPU1</accession>
<gene>
    <name evidence="1" type="ORF">C5B42_01960</name>
</gene>
<name>A0A317JPU1_9BACT</name>
<sequence length="491" mass="54982">MMYALHDVLPLLEVTAETIELGTFDPNFPPLSPTDLALVLQQARLEFPAQQHVLILLYEQLVGVLVAQTHGVWTASHQFPIGLASLYNRLRTSSILTPFFKGSLQKGTDNTNTSYPFVFPSSTSPQLTLTQQESATQLTNTAVGNVEVAPEVFSLFSDLSSLPAVLIPNPYINIDEFFSTPLRLAREYYSTHDLPKPPAIQKAIDEDHWIYEHPGLREIEHTGNITPSYAPFIEDDTYEAVLTVNIFDGTASVYTFDTHHQPTLSHTYPSLVGARLPRVPALEQSLAKSMYGSTYHYDGTHGVLYNQEDVPRHTFTPPLVADYGGHNFIYGFGGLQTTTDVAEIFVHTKDGKSSQGSNFTFHQVPPVFDNPSYNGRRTALKEYPDIPLDPYWSHGCVNFLTDHFNSLIAQFEAIRKRGKKVGILFSYGGTNQALLPQNTSNYDGSQDPLFENNYPIWANVDIKNQIGGQDYYETNEPSPTFSKRNLKYTRS</sequence>
<protein>
    <submittedName>
        <fullName evidence="1">Uncharacterized protein</fullName>
    </submittedName>
</protein>
<evidence type="ECO:0000313" key="1">
    <source>
        <dbReference type="EMBL" id="PWU23772.1"/>
    </source>
</evidence>
<dbReference type="AlphaFoldDB" id="A0A317JPU1"/>
<dbReference type="Proteomes" id="UP000246104">
    <property type="component" value="Unassembled WGS sequence"/>
</dbReference>